<dbReference type="GO" id="GO:0035091">
    <property type="term" value="F:phosphatidylinositol binding"/>
    <property type="evidence" value="ECO:0007669"/>
    <property type="project" value="TreeGrafter"/>
</dbReference>
<dbReference type="AlphaFoldDB" id="A0A8C4QMC3"/>
<evidence type="ECO:0000256" key="4">
    <source>
        <dbReference type="PROSITE-ProRule" id="PRU00091"/>
    </source>
</evidence>
<evidence type="ECO:0000256" key="5">
    <source>
        <dbReference type="SAM" id="MobiDB-lite"/>
    </source>
</evidence>
<dbReference type="InterPro" id="IPR017455">
    <property type="entry name" value="Znf_FYVE-rel"/>
</dbReference>
<dbReference type="InterPro" id="IPR000306">
    <property type="entry name" value="Znf_FYVE"/>
</dbReference>
<accession>A0A8C4QMC3</accession>
<dbReference type="GeneTree" id="ENSGT00940000156408"/>
<feature type="compositionally biased region" description="Acidic residues" evidence="5">
    <location>
        <begin position="241"/>
        <end position="251"/>
    </location>
</feature>
<dbReference type="InterPro" id="IPR051765">
    <property type="entry name" value="PH_domain-containing_F"/>
</dbReference>
<dbReference type="InterPro" id="IPR037871">
    <property type="entry name" value="PH_Phafin"/>
</dbReference>
<dbReference type="Ensembl" id="ENSEBUT00000018253.1">
    <property type="protein sequence ID" value="ENSEBUP00000017677.1"/>
    <property type="gene ID" value="ENSEBUG00000011048.1"/>
</dbReference>
<evidence type="ECO:0000313" key="9">
    <source>
        <dbReference type="Proteomes" id="UP000694388"/>
    </source>
</evidence>
<dbReference type="Gene3D" id="2.30.29.30">
    <property type="entry name" value="Pleckstrin-homology domain (PH domain)/Phosphotyrosine-binding domain (PTB)"/>
    <property type="match status" value="1"/>
</dbReference>
<dbReference type="GO" id="GO:0007032">
    <property type="term" value="P:endosome organization"/>
    <property type="evidence" value="ECO:0007669"/>
    <property type="project" value="TreeGrafter"/>
</dbReference>
<dbReference type="Proteomes" id="UP000694388">
    <property type="component" value="Unplaced"/>
</dbReference>
<dbReference type="SUPFAM" id="SSF50729">
    <property type="entry name" value="PH domain-like"/>
    <property type="match status" value="1"/>
</dbReference>
<feature type="domain" description="PH" evidence="6">
    <location>
        <begin position="35"/>
        <end position="131"/>
    </location>
</feature>
<dbReference type="GO" id="GO:0008270">
    <property type="term" value="F:zinc ion binding"/>
    <property type="evidence" value="ECO:0007669"/>
    <property type="project" value="UniProtKB-KW"/>
</dbReference>
<organism evidence="8 9">
    <name type="scientific">Eptatretus burgeri</name>
    <name type="common">Inshore hagfish</name>
    <dbReference type="NCBI Taxonomy" id="7764"/>
    <lineage>
        <taxon>Eukaryota</taxon>
        <taxon>Metazoa</taxon>
        <taxon>Chordata</taxon>
        <taxon>Craniata</taxon>
        <taxon>Vertebrata</taxon>
        <taxon>Cyclostomata</taxon>
        <taxon>Myxini</taxon>
        <taxon>Myxiniformes</taxon>
        <taxon>Myxinidae</taxon>
        <taxon>Eptatretinae</taxon>
        <taxon>Eptatretus</taxon>
    </lineage>
</organism>
<dbReference type="InterPro" id="IPR001849">
    <property type="entry name" value="PH_domain"/>
</dbReference>
<dbReference type="GO" id="GO:0005769">
    <property type="term" value="C:early endosome"/>
    <property type="evidence" value="ECO:0007669"/>
    <property type="project" value="TreeGrafter"/>
</dbReference>
<dbReference type="SMART" id="SM00064">
    <property type="entry name" value="FYVE"/>
    <property type="match status" value="1"/>
</dbReference>
<protein>
    <submittedName>
        <fullName evidence="8">Pleckstrin homology domain containing, family F (with FYVE domain) member 2</fullName>
    </submittedName>
</protein>
<keyword evidence="3" id="KW-0862">Zinc</keyword>
<keyword evidence="1" id="KW-0479">Metal-binding</keyword>
<evidence type="ECO:0000313" key="8">
    <source>
        <dbReference type="Ensembl" id="ENSEBUP00000017677.1"/>
    </source>
</evidence>
<evidence type="ECO:0000259" key="7">
    <source>
        <dbReference type="PROSITE" id="PS50178"/>
    </source>
</evidence>
<dbReference type="Pfam" id="PF01363">
    <property type="entry name" value="FYVE"/>
    <property type="match status" value="1"/>
</dbReference>
<evidence type="ECO:0000256" key="2">
    <source>
        <dbReference type="ARBA" id="ARBA00022771"/>
    </source>
</evidence>
<sequence length="266" mass="29458">MVDRLVNSEGNSRRIAAVESCFGAAGQPLAAPGRVLVGEGTLTKQCRKGPKPRQFFLFNDLLVYGAVVLSRRRYAGQRIIPLEQVSIRAVPDEGDLHNGWLIQTPAKSFKVFAATALERTEWMSHIERCVRDQLDRKRRDKSTVDEPAAVWVPDASASTCMRCHRTRFTALNRRHHCRKCGFVVCAACSEHRHLIPQQSSRPLRVCQPCYEDLSANSHNSSHNTSRRGSDGPVPCPGGLDSSDEDSSDSGEEIGSSLPGYTTDFYS</sequence>
<feature type="region of interest" description="Disordered" evidence="5">
    <location>
        <begin position="217"/>
        <end position="266"/>
    </location>
</feature>
<evidence type="ECO:0000256" key="1">
    <source>
        <dbReference type="ARBA" id="ARBA00022723"/>
    </source>
</evidence>
<dbReference type="Gene3D" id="3.30.40.10">
    <property type="entry name" value="Zinc/RING finger domain, C3HC4 (zinc finger)"/>
    <property type="match status" value="1"/>
</dbReference>
<evidence type="ECO:0000259" key="6">
    <source>
        <dbReference type="PROSITE" id="PS50003"/>
    </source>
</evidence>
<dbReference type="GO" id="GO:0008333">
    <property type="term" value="P:endosome to lysosome transport"/>
    <property type="evidence" value="ECO:0007669"/>
    <property type="project" value="TreeGrafter"/>
</dbReference>
<dbReference type="PANTHER" id="PTHR46280:SF3">
    <property type="entry name" value="PLECKSTRIN HOMOLOGY DOMAIN-CONTAINING FAMILY F MEMBER 1 HOMOLOG"/>
    <property type="match status" value="1"/>
</dbReference>
<dbReference type="Pfam" id="PF00169">
    <property type="entry name" value="PH"/>
    <property type="match status" value="1"/>
</dbReference>
<dbReference type="InterPro" id="IPR013083">
    <property type="entry name" value="Znf_RING/FYVE/PHD"/>
</dbReference>
<dbReference type="InterPro" id="IPR011993">
    <property type="entry name" value="PH-like_dom_sf"/>
</dbReference>
<evidence type="ECO:0000256" key="3">
    <source>
        <dbReference type="ARBA" id="ARBA00022833"/>
    </source>
</evidence>
<proteinExistence type="predicted"/>
<dbReference type="SUPFAM" id="SSF57903">
    <property type="entry name" value="FYVE/PHD zinc finger"/>
    <property type="match status" value="1"/>
</dbReference>
<dbReference type="CDD" id="cd01218">
    <property type="entry name" value="PH_Phafin2-like"/>
    <property type="match status" value="1"/>
</dbReference>
<dbReference type="InterPro" id="IPR011011">
    <property type="entry name" value="Znf_FYVE_PHD"/>
</dbReference>
<dbReference type="PANTHER" id="PTHR46280">
    <property type="entry name" value="PLECKSTRIN HOMOLOGY DOMAIN-CONTAINING FAMILY F MEMBER 2-RELATED"/>
    <property type="match status" value="1"/>
</dbReference>
<feature type="domain" description="FYVE-type" evidence="7">
    <location>
        <begin position="154"/>
        <end position="214"/>
    </location>
</feature>
<dbReference type="PROSITE" id="PS50003">
    <property type="entry name" value="PH_DOMAIN"/>
    <property type="match status" value="1"/>
</dbReference>
<reference evidence="8" key="1">
    <citation type="submission" date="2025-08" db="UniProtKB">
        <authorList>
            <consortium name="Ensembl"/>
        </authorList>
    </citation>
    <scope>IDENTIFICATION</scope>
</reference>
<name>A0A8C4QMC3_EPTBU</name>
<keyword evidence="2 4" id="KW-0863">Zinc-finger</keyword>
<dbReference type="SMART" id="SM00233">
    <property type="entry name" value="PH"/>
    <property type="match status" value="1"/>
</dbReference>
<reference evidence="8" key="2">
    <citation type="submission" date="2025-09" db="UniProtKB">
        <authorList>
            <consortium name="Ensembl"/>
        </authorList>
    </citation>
    <scope>IDENTIFICATION</scope>
</reference>
<dbReference type="OMA" id="PVRVCEH"/>
<dbReference type="PROSITE" id="PS50178">
    <property type="entry name" value="ZF_FYVE"/>
    <property type="match status" value="1"/>
</dbReference>
<keyword evidence="9" id="KW-1185">Reference proteome</keyword>